<dbReference type="RefSeq" id="WP_129724612.1">
    <property type="nucleotide sequence ID" value="NZ_LR215031.1"/>
</dbReference>
<sequence length="478" mass="56236">MKIFIKKSDYLKKYFVTQTWQRFFLALFFLLLFVLFLGLTIWIFNQTNFKTLSNEISSLQELKKTSTNSKEILKLTKLITEKNSEWQTSLILSIIFILSATISLSLLLWTRIYDFLYFKNNLNDQKLINDGFNSKIIIFFTFSSVFALIYKIKLMIPNLSVSLEDKISEEKLYNWNHHFQLNKNSKLNEFYKKHIKITINDIALSGILLALFVILTLLTKYTFLRFLSINFEYVFAIVYAFLFRYIKGIVLAFISDALSLIISGKIAFWYWGYAIVPLIIVLISAFAFDFYKRNKIMTVVWSNLLMILAFATLIFIFYYRLSTLQGDATEFKISKIFEIKKLPVVVGIALVFIYWLIALSLVILSAYYIAKVKSKNANKLKLDKIANFIFIFALIFVVIVISRWLWGPYVWIKYSLYIGKLRSKSYLTDLDWYFGLMIPIVLKSFIAIPVYVTLLVALLPAMQFLKRRYFDQNLFAKY</sequence>
<dbReference type="EMBL" id="LR215031">
    <property type="protein sequence ID" value="VEU72884.1"/>
    <property type="molecule type" value="Genomic_DNA"/>
</dbReference>
<dbReference type="Pfam" id="PF07155">
    <property type="entry name" value="ECF-ribofla_trS"/>
    <property type="match status" value="1"/>
</dbReference>
<accession>A0A449AZH1</accession>
<feature type="transmembrane region" description="Helical" evidence="1">
    <location>
        <begin position="432"/>
        <end position="459"/>
    </location>
</feature>
<feature type="transmembrane region" description="Helical" evidence="1">
    <location>
        <begin position="274"/>
        <end position="291"/>
    </location>
</feature>
<feature type="transmembrane region" description="Helical" evidence="1">
    <location>
        <begin position="90"/>
        <end position="112"/>
    </location>
</feature>
<dbReference type="KEGG" id="mgal:NCTC10186_00359"/>
<feature type="transmembrane region" description="Helical" evidence="1">
    <location>
        <begin position="20"/>
        <end position="44"/>
    </location>
</feature>
<feature type="transmembrane region" description="Helical" evidence="1">
    <location>
        <begin position="303"/>
        <end position="322"/>
    </location>
</feature>
<feature type="transmembrane region" description="Helical" evidence="1">
    <location>
        <begin position="342"/>
        <end position="364"/>
    </location>
</feature>
<evidence type="ECO:0000313" key="2">
    <source>
        <dbReference type="EMBL" id="VEU72884.1"/>
    </source>
</evidence>
<proteinExistence type="predicted"/>
<feature type="transmembrane region" description="Helical" evidence="1">
    <location>
        <begin position="132"/>
        <end position="150"/>
    </location>
</feature>
<protein>
    <submittedName>
        <fullName evidence="2">Uncharacterized protein</fullName>
    </submittedName>
</protein>
<gene>
    <name evidence="2" type="ORF">NCTC10186_00359</name>
</gene>
<keyword evidence="1" id="KW-0812">Transmembrane</keyword>
<dbReference type="Proteomes" id="UP000289862">
    <property type="component" value="Chromosome"/>
</dbReference>
<dbReference type="InterPro" id="IPR009825">
    <property type="entry name" value="ECF_substrate-spec-like"/>
</dbReference>
<reference evidence="2 3" key="1">
    <citation type="submission" date="2019-01" db="EMBL/GenBank/DDBJ databases">
        <authorList>
            <consortium name="Pathogen Informatics"/>
        </authorList>
    </citation>
    <scope>NUCLEOTIDE SEQUENCE [LARGE SCALE GENOMIC DNA]</scope>
    <source>
        <strain evidence="2 3">NCTC10186</strain>
    </source>
</reference>
<keyword evidence="1" id="KW-0472">Membrane</keyword>
<feature type="transmembrane region" description="Helical" evidence="1">
    <location>
        <begin position="385"/>
        <end position="406"/>
    </location>
</feature>
<name>A0A449AZH1_9BACT</name>
<feature type="transmembrane region" description="Helical" evidence="1">
    <location>
        <begin position="223"/>
        <end position="242"/>
    </location>
</feature>
<dbReference type="AlphaFoldDB" id="A0A449AZH1"/>
<evidence type="ECO:0000313" key="3">
    <source>
        <dbReference type="Proteomes" id="UP000289862"/>
    </source>
</evidence>
<keyword evidence="1" id="KW-1133">Transmembrane helix</keyword>
<dbReference type="Gene3D" id="1.10.1760.20">
    <property type="match status" value="1"/>
</dbReference>
<keyword evidence="3" id="KW-1185">Reference proteome</keyword>
<feature type="transmembrane region" description="Helical" evidence="1">
    <location>
        <begin position="197"/>
        <end position="217"/>
    </location>
</feature>
<organism evidence="2 3">
    <name type="scientific">Mycoplasmopsis gallopavonis</name>
    <dbReference type="NCBI Taxonomy" id="76629"/>
    <lineage>
        <taxon>Bacteria</taxon>
        <taxon>Bacillati</taxon>
        <taxon>Mycoplasmatota</taxon>
        <taxon>Mycoplasmoidales</taxon>
        <taxon>Metamycoplasmataceae</taxon>
        <taxon>Mycoplasmopsis</taxon>
    </lineage>
</organism>
<evidence type="ECO:0000256" key="1">
    <source>
        <dbReference type="SAM" id="Phobius"/>
    </source>
</evidence>